<reference evidence="4" key="1">
    <citation type="journal article" date="2008" name="Nat. Genet.">
        <title>The Pristionchus pacificus genome provides a unique perspective on nematode lifestyle and parasitism.</title>
        <authorList>
            <person name="Dieterich C."/>
            <person name="Clifton S.W."/>
            <person name="Schuster L.N."/>
            <person name="Chinwalla A."/>
            <person name="Delehaunty K."/>
            <person name="Dinkelacker I."/>
            <person name="Fulton L."/>
            <person name="Fulton R."/>
            <person name="Godfrey J."/>
            <person name="Minx P."/>
            <person name="Mitreva M."/>
            <person name="Roeseler W."/>
            <person name="Tian H."/>
            <person name="Witte H."/>
            <person name="Yang S.P."/>
            <person name="Wilson R.K."/>
            <person name="Sommer R.J."/>
        </authorList>
    </citation>
    <scope>NUCLEOTIDE SEQUENCE [LARGE SCALE GENOMIC DNA]</scope>
    <source>
        <strain evidence="4">PS312</strain>
    </source>
</reference>
<gene>
    <name evidence="3" type="primary">WBGene00094889</name>
</gene>
<reference evidence="3" key="2">
    <citation type="submission" date="2022-06" db="UniProtKB">
        <authorList>
            <consortium name="EnsemblMetazoa"/>
        </authorList>
    </citation>
    <scope>IDENTIFICATION</scope>
    <source>
        <strain evidence="3">PS312</strain>
    </source>
</reference>
<feature type="region of interest" description="Disordered" evidence="1">
    <location>
        <begin position="200"/>
        <end position="231"/>
    </location>
</feature>
<feature type="compositionally biased region" description="Low complexity" evidence="1">
    <location>
        <begin position="211"/>
        <end position="228"/>
    </location>
</feature>
<accession>A0A2A6BXR4</accession>
<protein>
    <submittedName>
        <fullName evidence="3">Uncharacterized protein</fullName>
    </submittedName>
</protein>
<evidence type="ECO:0000313" key="4">
    <source>
        <dbReference type="Proteomes" id="UP000005239"/>
    </source>
</evidence>
<dbReference type="EnsemblMetazoa" id="PPA05335.1">
    <property type="protein sequence ID" value="PPA05335.1"/>
    <property type="gene ID" value="WBGene00094889"/>
</dbReference>
<dbReference type="AlphaFoldDB" id="A0A2A6BXR4"/>
<sequence>MRTVDSSVFHPVRSGRLLHFSMCCCTRLHRHQIHLISYGCVSFGLITTGLVFTVFAIFQKDSQIGKVWLAGPTTMVVGLVLCGKVIIDWGPAMMHAREGSIDSRLDEHMVQQMMMKAPPNNNYGYHMRAPHPMQLPEAETDLGMPSRGMVHPIHPSIHQQNSLVYANVNTHTPIAHKRNGNVASVRANEHPDCIIYSQYETPQGSTSGADSSSVHHSQLSTHTSSSATIVSPEHSVKDANCGCKYGSMKKIPPMRTMYQGESFVMNERRFEQLRELGSNFSITGPPPTCIAQIIDMETIFAYQTVQFTEIENVFITKYEFLKGKVEDFTLSKCLKCDREVHEVRTLHNGYRLMWNCQHCRRYLMKSTERVRVFMTGYDRTRISIEEVCQFEIYRFQWTKQIEESFVVSSDLQQISVVMAKEGETLKEALNGADFLANSVTFEKLARLWTFKSTEKFKAIRINDVIFIWLDCARRPRRATGTKALQFRLNTSKLQWMEDKVHSKHMNLTSIVEVRTIHGSVRVNSKNSYNDPSKWKELNLTMLIRMTLQEVDRIVLSYASGEKEEYSKDEIETNTEKDSTLRRKKISYSMDSLLNGLQTIEKCLDKNGKYCLITLNDNEDEEEVNEWGSLKVELIGEGYDSLRPDFRKQFSATVTAQNKMIPSMQRTMI</sequence>
<keyword evidence="2" id="KW-1133">Transmembrane helix</keyword>
<keyword evidence="2" id="KW-0812">Transmembrane</keyword>
<accession>A0A8R1U6Q4</accession>
<evidence type="ECO:0000256" key="2">
    <source>
        <dbReference type="SAM" id="Phobius"/>
    </source>
</evidence>
<keyword evidence="4" id="KW-1185">Reference proteome</keyword>
<proteinExistence type="predicted"/>
<keyword evidence="2" id="KW-0472">Membrane</keyword>
<dbReference type="Proteomes" id="UP000005239">
    <property type="component" value="Unassembled WGS sequence"/>
</dbReference>
<dbReference type="OrthoDB" id="5869292at2759"/>
<organism evidence="3 4">
    <name type="scientific">Pristionchus pacificus</name>
    <name type="common">Parasitic nematode worm</name>
    <dbReference type="NCBI Taxonomy" id="54126"/>
    <lineage>
        <taxon>Eukaryota</taxon>
        <taxon>Metazoa</taxon>
        <taxon>Ecdysozoa</taxon>
        <taxon>Nematoda</taxon>
        <taxon>Chromadorea</taxon>
        <taxon>Rhabditida</taxon>
        <taxon>Rhabditina</taxon>
        <taxon>Diplogasteromorpha</taxon>
        <taxon>Diplogasteroidea</taxon>
        <taxon>Neodiplogasteridae</taxon>
        <taxon>Pristionchus</taxon>
    </lineage>
</organism>
<evidence type="ECO:0000256" key="1">
    <source>
        <dbReference type="SAM" id="MobiDB-lite"/>
    </source>
</evidence>
<feature type="compositionally biased region" description="Polar residues" evidence="1">
    <location>
        <begin position="200"/>
        <end position="210"/>
    </location>
</feature>
<evidence type="ECO:0000313" key="3">
    <source>
        <dbReference type="EnsemblMetazoa" id="PPA05335.1"/>
    </source>
</evidence>
<name>A0A2A6BXR4_PRIPA</name>
<feature type="transmembrane region" description="Helical" evidence="2">
    <location>
        <begin position="35"/>
        <end position="58"/>
    </location>
</feature>